<gene>
    <name evidence="8" type="ORF">JQ619_18700</name>
</gene>
<dbReference type="Pfam" id="PF00460">
    <property type="entry name" value="Flg_bb_rod"/>
    <property type="match status" value="1"/>
</dbReference>
<evidence type="ECO:0000259" key="7">
    <source>
        <dbReference type="Pfam" id="PF22692"/>
    </source>
</evidence>
<dbReference type="InterPro" id="IPR010930">
    <property type="entry name" value="Flg_bb/hook_C_dom"/>
</dbReference>
<dbReference type="SUPFAM" id="SSF117143">
    <property type="entry name" value="Flagellar hook protein flgE"/>
    <property type="match status" value="1"/>
</dbReference>
<protein>
    <recommendedName>
        <fullName evidence="4">Flagellar hook protein FlgE</fullName>
    </recommendedName>
</protein>
<dbReference type="InterPro" id="IPR001444">
    <property type="entry name" value="Flag_bb_rod_N"/>
</dbReference>
<evidence type="ECO:0000256" key="2">
    <source>
        <dbReference type="ARBA" id="ARBA00009677"/>
    </source>
</evidence>
<evidence type="ECO:0000259" key="5">
    <source>
        <dbReference type="Pfam" id="PF00460"/>
    </source>
</evidence>
<accession>A0ABS5G955</accession>
<evidence type="ECO:0000313" key="8">
    <source>
        <dbReference type="EMBL" id="MBR1137804.1"/>
    </source>
</evidence>
<keyword evidence="8" id="KW-0966">Cell projection</keyword>
<proteinExistence type="inferred from homology"/>
<keyword evidence="8" id="KW-0282">Flagellum</keyword>
<dbReference type="PANTHER" id="PTHR30435">
    <property type="entry name" value="FLAGELLAR PROTEIN"/>
    <property type="match status" value="1"/>
</dbReference>
<evidence type="ECO:0000256" key="4">
    <source>
        <dbReference type="RuleBase" id="RU362116"/>
    </source>
</evidence>
<comment type="similarity">
    <text evidence="2 4">Belongs to the flagella basal body rod proteins family.</text>
</comment>
<dbReference type="InterPro" id="IPR020013">
    <property type="entry name" value="Flagellar_FlgE/F/G"/>
</dbReference>
<feature type="domain" description="Flagellar hook protein FlgE/F/G-like D1" evidence="7">
    <location>
        <begin position="84"/>
        <end position="131"/>
    </location>
</feature>
<dbReference type="InterPro" id="IPR037925">
    <property type="entry name" value="FlgE/F/G-like"/>
</dbReference>
<feature type="domain" description="Flagellar basal-body/hook protein C-terminal" evidence="6">
    <location>
        <begin position="421"/>
        <end position="463"/>
    </location>
</feature>
<dbReference type="Pfam" id="PF06429">
    <property type="entry name" value="Flg_bbr_C"/>
    <property type="match status" value="1"/>
</dbReference>
<evidence type="ECO:0000256" key="3">
    <source>
        <dbReference type="ARBA" id="ARBA00023143"/>
    </source>
</evidence>
<dbReference type="RefSeq" id="WP_012047045.1">
    <property type="nucleotide sequence ID" value="NZ_JABFDP010000013.1"/>
</dbReference>
<feature type="domain" description="Flagellar basal body rod protein N-terminal" evidence="5">
    <location>
        <begin position="7"/>
        <end position="37"/>
    </location>
</feature>
<comment type="subcellular location">
    <subcellularLocation>
        <location evidence="1 4">Bacterial flagellum basal body</location>
    </subcellularLocation>
</comment>
<name>A0ABS5G955_9BRAD</name>
<evidence type="ECO:0000313" key="9">
    <source>
        <dbReference type="Proteomes" id="UP001314635"/>
    </source>
</evidence>
<evidence type="ECO:0000259" key="6">
    <source>
        <dbReference type="Pfam" id="PF06429"/>
    </source>
</evidence>
<dbReference type="EMBL" id="JAFCLK010000016">
    <property type="protein sequence ID" value="MBR1137804.1"/>
    <property type="molecule type" value="Genomic_DNA"/>
</dbReference>
<keyword evidence="3 4" id="KW-0975">Bacterial flagellum</keyword>
<keyword evidence="9" id="KW-1185">Reference proteome</keyword>
<comment type="caution">
    <text evidence="8">The sequence shown here is derived from an EMBL/GenBank/DDBJ whole genome shotgun (WGS) entry which is preliminary data.</text>
</comment>
<reference evidence="9" key="1">
    <citation type="journal article" date="2021" name="ISME J.">
        <title>Evolutionary origin and ecological implication of a unique nif island in free-living Bradyrhizobium lineages.</title>
        <authorList>
            <person name="Tao J."/>
        </authorList>
    </citation>
    <scope>NUCLEOTIDE SEQUENCE [LARGE SCALE GENOMIC DNA]</scope>
    <source>
        <strain evidence="9">SZCCT0094</strain>
    </source>
</reference>
<dbReference type="Pfam" id="PF22692">
    <property type="entry name" value="LlgE_F_G_D1"/>
    <property type="match status" value="1"/>
</dbReference>
<organism evidence="8 9">
    <name type="scientific">Bradyrhizobium denitrificans</name>
    <dbReference type="NCBI Taxonomy" id="2734912"/>
    <lineage>
        <taxon>Bacteria</taxon>
        <taxon>Pseudomonadati</taxon>
        <taxon>Pseudomonadota</taxon>
        <taxon>Alphaproteobacteria</taxon>
        <taxon>Hyphomicrobiales</taxon>
        <taxon>Nitrobacteraceae</taxon>
        <taxon>Bradyrhizobium</taxon>
    </lineage>
</organism>
<dbReference type="InterPro" id="IPR053967">
    <property type="entry name" value="LlgE_F_G-like_D1"/>
</dbReference>
<comment type="function">
    <text evidence="4">A flexible structure which links the flagellar filament to the drive apparatus in the basal body.</text>
</comment>
<dbReference type="PANTHER" id="PTHR30435:SF1">
    <property type="entry name" value="FLAGELLAR HOOK PROTEIN FLGE"/>
    <property type="match status" value="1"/>
</dbReference>
<dbReference type="Proteomes" id="UP001314635">
    <property type="component" value="Unassembled WGS sequence"/>
</dbReference>
<dbReference type="NCBIfam" id="TIGR03506">
    <property type="entry name" value="FlgEFG_subfam"/>
    <property type="match status" value="1"/>
</dbReference>
<evidence type="ECO:0000256" key="1">
    <source>
        <dbReference type="ARBA" id="ARBA00004117"/>
    </source>
</evidence>
<keyword evidence="8" id="KW-0969">Cilium</keyword>
<sequence length="466" mass="47354">MSISTALLTAFSGMKAQSYAMANISGNIANTQTPGYKYVDTSFSDLISSQTRKQAVAGSVVAEARFTNSVQGALRATGTSTNMAINGPAFFSVQQKTGDSKFSGVPLYTRRGDFTIDKDGYLMNGADLYLFGTNLDPATGSAVSSGPIRINNSNMPGRQTTRIDYGANLPKAPVTTAGSAGDSTPYAVATAIVTDPTLATPDTSKKVPAAQAQSFLDKSLPGPSLTMYGAGGTPVSVSTRWAKVQDANAAATPPKNATWNLFYASSSTGSKASDWTNVGHAFAFDGAGKFVPPAAAVVAGDGSVALKIPQLTVDGVNSGDVTLSIGSGGLTQLATSSGAVTTNTLAQDGYPAGSLKSLSVTSEGTIVGTFTNDMTAAVAVAGVANFANPNALKPASGGSYEQTRDSGPPIAGLNGATIVGGNVEASNSDVAGEFSKLIATQQAYSANVKVMTTSQQMMSDLLNAIR</sequence>